<proteinExistence type="predicted"/>
<dbReference type="InParanoid" id="A0A5Q0BJU8"/>
<dbReference type="RefSeq" id="WP_153250123.1">
    <property type="nucleotide sequence ID" value="NZ_CP044205.1"/>
</dbReference>
<dbReference type="EMBL" id="CP044205">
    <property type="protein sequence ID" value="QFY44155.1"/>
    <property type="molecule type" value="Genomic_DNA"/>
</dbReference>
<dbReference type="KEGG" id="mmob:F6R98_17190"/>
<dbReference type="OrthoDB" id="5296638at2"/>
<reference evidence="2 3" key="1">
    <citation type="submission" date="2019-09" db="EMBL/GenBank/DDBJ databases">
        <title>Ecophysiology of the spiral-shaped methanotroph Methylospira mobilis as revealed by the complete genome sequence.</title>
        <authorList>
            <person name="Oshkin I.Y."/>
            <person name="Dedysh S.N."/>
            <person name="Miroshnikov K."/>
            <person name="Danilova O.V."/>
            <person name="Hakobyan A."/>
            <person name="Liesack W."/>
        </authorList>
    </citation>
    <scope>NUCLEOTIDE SEQUENCE [LARGE SCALE GENOMIC DNA]</scope>
    <source>
        <strain evidence="2 3">Shm1</strain>
    </source>
</reference>
<accession>A0A5Q0BJU8</accession>
<protein>
    <submittedName>
        <fullName evidence="2">Prepilin-type N-terminal cleavage/methylation domain-containing protein</fullName>
    </submittedName>
</protein>
<dbReference type="Proteomes" id="UP000325755">
    <property type="component" value="Chromosome"/>
</dbReference>
<organism evidence="2 3">
    <name type="scientific">Candidatus Methylospira mobilis</name>
    <dbReference type="NCBI Taxonomy" id="1808979"/>
    <lineage>
        <taxon>Bacteria</taxon>
        <taxon>Pseudomonadati</taxon>
        <taxon>Pseudomonadota</taxon>
        <taxon>Gammaproteobacteria</taxon>
        <taxon>Methylococcales</taxon>
        <taxon>Methylococcaceae</taxon>
        <taxon>Candidatus Methylospira</taxon>
    </lineage>
</organism>
<name>A0A5Q0BJU8_9GAMM</name>
<dbReference type="InterPro" id="IPR045584">
    <property type="entry name" value="Pilin-like"/>
</dbReference>
<keyword evidence="1" id="KW-0472">Membrane</keyword>
<dbReference type="Gene3D" id="3.30.700.10">
    <property type="entry name" value="Glycoprotein, Type 4 Pilin"/>
    <property type="match status" value="1"/>
</dbReference>
<dbReference type="Pfam" id="PF07963">
    <property type="entry name" value="N_methyl"/>
    <property type="match status" value="1"/>
</dbReference>
<dbReference type="SUPFAM" id="SSF54523">
    <property type="entry name" value="Pili subunits"/>
    <property type="match status" value="1"/>
</dbReference>
<evidence type="ECO:0000313" key="2">
    <source>
        <dbReference type="EMBL" id="QFY44155.1"/>
    </source>
</evidence>
<sequence>MRMRAGCCGRVATGFTLAELMITLAIVAIMTAVAVPAYQDFMQKARRNDAKIGLMQSAQALEACFTEFNAYNHAGCVTLVSGSGSVDTRSPDGYYRITSKNGSGAEQLSSSRFTLYAKPAEGSVQVGDACGVFVLDSGGMRSAAMDGCW</sequence>
<keyword evidence="1" id="KW-0812">Transmembrane</keyword>
<dbReference type="AlphaFoldDB" id="A0A5Q0BJU8"/>
<dbReference type="InterPro" id="IPR031982">
    <property type="entry name" value="PilE-like"/>
</dbReference>
<evidence type="ECO:0000256" key="1">
    <source>
        <dbReference type="SAM" id="Phobius"/>
    </source>
</evidence>
<feature type="transmembrane region" description="Helical" evidence="1">
    <location>
        <begin position="20"/>
        <end position="38"/>
    </location>
</feature>
<keyword evidence="3" id="KW-1185">Reference proteome</keyword>
<keyword evidence="1" id="KW-1133">Transmembrane helix</keyword>
<dbReference type="NCBIfam" id="TIGR02532">
    <property type="entry name" value="IV_pilin_GFxxxE"/>
    <property type="match status" value="1"/>
</dbReference>
<dbReference type="InterPro" id="IPR012902">
    <property type="entry name" value="N_methyl_site"/>
</dbReference>
<dbReference type="GO" id="GO:0043683">
    <property type="term" value="P:type IV pilus assembly"/>
    <property type="evidence" value="ECO:0007669"/>
    <property type="project" value="InterPro"/>
</dbReference>
<gene>
    <name evidence="2" type="ORF">F6R98_17190</name>
</gene>
<evidence type="ECO:0000313" key="3">
    <source>
        <dbReference type="Proteomes" id="UP000325755"/>
    </source>
</evidence>
<dbReference type="Pfam" id="PF16732">
    <property type="entry name" value="ComP_DUS"/>
    <property type="match status" value="1"/>
</dbReference>